<organism evidence="3 4">
    <name type="scientific">Blepharisma stoltei</name>
    <dbReference type="NCBI Taxonomy" id="1481888"/>
    <lineage>
        <taxon>Eukaryota</taxon>
        <taxon>Sar</taxon>
        <taxon>Alveolata</taxon>
        <taxon>Ciliophora</taxon>
        <taxon>Postciliodesmatophora</taxon>
        <taxon>Heterotrichea</taxon>
        <taxon>Heterotrichida</taxon>
        <taxon>Blepharismidae</taxon>
        <taxon>Blepharisma</taxon>
    </lineage>
</organism>
<accession>A0AAU9JRC6</accession>
<reference evidence="3" key="1">
    <citation type="submission" date="2021-09" db="EMBL/GenBank/DDBJ databases">
        <authorList>
            <consortium name="AG Swart"/>
            <person name="Singh M."/>
            <person name="Singh A."/>
            <person name="Seah K."/>
            <person name="Emmerich C."/>
        </authorList>
    </citation>
    <scope>NUCLEOTIDE SEQUENCE</scope>
    <source>
        <strain evidence="3">ATCC30299</strain>
    </source>
</reference>
<feature type="chain" id="PRO_5043717624" evidence="2">
    <location>
        <begin position="20"/>
        <end position="157"/>
    </location>
</feature>
<dbReference type="Proteomes" id="UP001162131">
    <property type="component" value="Unassembled WGS sequence"/>
</dbReference>
<evidence type="ECO:0000256" key="1">
    <source>
        <dbReference type="SAM" id="Phobius"/>
    </source>
</evidence>
<gene>
    <name evidence="3" type="ORF">BSTOLATCC_MIC46887</name>
</gene>
<feature type="transmembrane region" description="Helical" evidence="1">
    <location>
        <begin position="31"/>
        <end position="50"/>
    </location>
</feature>
<comment type="caution">
    <text evidence="3">The sequence shown here is derived from an EMBL/GenBank/DDBJ whole genome shotgun (WGS) entry which is preliminary data.</text>
</comment>
<evidence type="ECO:0000313" key="4">
    <source>
        <dbReference type="Proteomes" id="UP001162131"/>
    </source>
</evidence>
<dbReference type="AlphaFoldDB" id="A0AAU9JRC6"/>
<keyword evidence="1" id="KW-1133">Transmembrane helix</keyword>
<dbReference type="EMBL" id="CAJZBQ010000046">
    <property type="protein sequence ID" value="CAG9328905.1"/>
    <property type="molecule type" value="Genomic_DNA"/>
</dbReference>
<keyword evidence="4" id="KW-1185">Reference proteome</keyword>
<feature type="signal peptide" evidence="2">
    <location>
        <begin position="1"/>
        <end position="19"/>
    </location>
</feature>
<name>A0AAU9JRC6_9CILI</name>
<keyword evidence="1" id="KW-0812">Transmembrane</keyword>
<proteinExistence type="predicted"/>
<evidence type="ECO:0000256" key="2">
    <source>
        <dbReference type="SAM" id="SignalP"/>
    </source>
</evidence>
<keyword evidence="1" id="KW-0472">Membrane</keyword>
<keyword evidence="2" id="KW-0732">Signal</keyword>
<protein>
    <submittedName>
        <fullName evidence="3">Uncharacterized protein</fullName>
    </submittedName>
</protein>
<sequence length="157" mass="17419">MNFSIFIFLSASAFSISSSSSFLISCVRSCANLYCSCLIAISLAFIKFNFFEHGLCIIFIFSSASFCFSSSSALCVFSSSINWSLHSCLYLSNSSSHKLLNSWNSSKWPNSTCSTSFFCFCRSSFSLNFCSWIFNFWICSTAFSASKKFPAATLCSL</sequence>
<evidence type="ECO:0000313" key="3">
    <source>
        <dbReference type="EMBL" id="CAG9328905.1"/>
    </source>
</evidence>